<evidence type="ECO:0000256" key="19">
    <source>
        <dbReference type="SAM" id="Phobius"/>
    </source>
</evidence>
<keyword evidence="15 19" id="KW-0472">Membrane</keyword>
<evidence type="ECO:0000256" key="6">
    <source>
        <dbReference type="ARBA" id="ARBA00012487"/>
    </source>
</evidence>
<keyword evidence="10 18" id="KW-0808">Transferase</keyword>
<evidence type="ECO:0000256" key="17">
    <source>
        <dbReference type="ARBA" id="ARBA00023264"/>
    </source>
</evidence>
<evidence type="ECO:0000256" key="12">
    <source>
        <dbReference type="ARBA" id="ARBA00022695"/>
    </source>
</evidence>
<comment type="pathway">
    <text evidence="3 18">Phospholipid metabolism; CDP-diacylglycerol biosynthesis; CDP-diacylglycerol from sn-glycerol 3-phosphate: step 3/3.</text>
</comment>
<evidence type="ECO:0000256" key="15">
    <source>
        <dbReference type="ARBA" id="ARBA00023136"/>
    </source>
</evidence>
<reference evidence="20" key="1">
    <citation type="submission" date="2022-08" db="EMBL/GenBank/DDBJ databases">
        <title>Draft genome sequencing of Roseisolibacter agri AW1220.</title>
        <authorList>
            <person name="Tobiishi Y."/>
            <person name="Tonouchi A."/>
        </authorList>
    </citation>
    <scope>NUCLEOTIDE SEQUENCE</scope>
    <source>
        <strain evidence="20">AW1220</strain>
    </source>
</reference>
<evidence type="ECO:0000256" key="1">
    <source>
        <dbReference type="ARBA" id="ARBA00001698"/>
    </source>
</evidence>
<evidence type="ECO:0000256" key="13">
    <source>
        <dbReference type="ARBA" id="ARBA00022989"/>
    </source>
</evidence>
<feature type="transmembrane region" description="Helical" evidence="19">
    <location>
        <begin position="56"/>
        <end position="76"/>
    </location>
</feature>
<dbReference type="GO" id="GO:0016024">
    <property type="term" value="P:CDP-diacylglycerol biosynthetic process"/>
    <property type="evidence" value="ECO:0007669"/>
    <property type="project" value="TreeGrafter"/>
</dbReference>
<dbReference type="Pfam" id="PF01148">
    <property type="entry name" value="CTP_transf_1"/>
    <property type="match status" value="1"/>
</dbReference>
<feature type="transmembrane region" description="Helical" evidence="19">
    <location>
        <begin position="82"/>
        <end position="99"/>
    </location>
</feature>
<comment type="subcellular location">
    <subcellularLocation>
        <location evidence="2">Cell membrane</location>
        <topology evidence="2">Multi-pass membrane protein</topology>
    </subcellularLocation>
</comment>
<organism evidence="20 21">
    <name type="scientific">Roseisolibacter agri</name>
    <dbReference type="NCBI Taxonomy" id="2014610"/>
    <lineage>
        <taxon>Bacteria</taxon>
        <taxon>Pseudomonadati</taxon>
        <taxon>Gemmatimonadota</taxon>
        <taxon>Gemmatimonadia</taxon>
        <taxon>Gemmatimonadales</taxon>
        <taxon>Gemmatimonadaceae</taxon>
        <taxon>Roseisolibacter</taxon>
    </lineage>
</organism>
<evidence type="ECO:0000256" key="4">
    <source>
        <dbReference type="ARBA" id="ARBA00005189"/>
    </source>
</evidence>
<evidence type="ECO:0000256" key="11">
    <source>
        <dbReference type="ARBA" id="ARBA00022692"/>
    </source>
</evidence>
<dbReference type="EC" id="2.7.7.41" evidence="6 18"/>
<keyword evidence="16" id="KW-0594">Phospholipid biosynthesis</keyword>
<dbReference type="AlphaFoldDB" id="A0AA37V276"/>
<protein>
    <recommendedName>
        <fullName evidence="7 18">Phosphatidate cytidylyltransferase</fullName>
        <ecNumber evidence="6 18">2.7.7.41</ecNumber>
    </recommendedName>
</protein>
<evidence type="ECO:0000256" key="8">
    <source>
        <dbReference type="ARBA" id="ARBA00022475"/>
    </source>
</evidence>
<keyword evidence="13 19" id="KW-1133">Transmembrane helix</keyword>
<evidence type="ECO:0000256" key="5">
    <source>
        <dbReference type="ARBA" id="ARBA00010185"/>
    </source>
</evidence>
<dbReference type="InterPro" id="IPR000374">
    <property type="entry name" value="PC_trans"/>
</dbReference>
<sequence>MSELAKRVASALVGAPIAIACIWYGDAALATLLAIIAATGAWEFYRMARQAGGAPFARTGIALSAIIPLVVHAHVLRLATPTPTAGVMVVLALLALSIWRRGVTGKPLLAVATTLMGVLYVGVPVAYGYALRYFDWTVGRAAGAAVLLLPVLCTWASDIGAYVAGRTFKGPKLIPAVSPGKTISGAVGGVIASAALAAAYAPYVLRPVAQLGFAPGRALLFGVVISVVAQLGDLVESLLKRDAGVKDSSQLIPGHGGVLDRVDSLLFVLPVSYLLLRALLLPAYGG</sequence>
<feature type="transmembrane region" description="Helical" evidence="19">
    <location>
        <begin position="142"/>
        <end position="164"/>
    </location>
</feature>
<dbReference type="GO" id="GO:0004605">
    <property type="term" value="F:phosphatidate cytidylyltransferase activity"/>
    <property type="evidence" value="ECO:0007669"/>
    <property type="project" value="UniProtKB-EC"/>
</dbReference>
<keyword evidence="8" id="KW-1003">Cell membrane</keyword>
<accession>A0AA37V276</accession>
<keyword evidence="9" id="KW-0444">Lipid biosynthesis</keyword>
<feature type="transmembrane region" description="Helical" evidence="19">
    <location>
        <begin position="12"/>
        <end position="44"/>
    </location>
</feature>
<evidence type="ECO:0000256" key="16">
    <source>
        <dbReference type="ARBA" id="ARBA00023209"/>
    </source>
</evidence>
<keyword evidence="14" id="KW-0443">Lipid metabolism</keyword>
<dbReference type="EMBL" id="BRXS01000006">
    <property type="protein sequence ID" value="GLC27385.1"/>
    <property type="molecule type" value="Genomic_DNA"/>
</dbReference>
<gene>
    <name evidence="20" type="primary">cdsA</name>
    <name evidence="20" type="ORF">rosag_38980</name>
</gene>
<evidence type="ECO:0000313" key="20">
    <source>
        <dbReference type="EMBL" id="GLC27385.1"/>
    </source>
</evidence>
<evidence type="ECO:0000313" key="21">
    <source>
        <dbReference type="Proteomes" id="UP001161325"/>
    </source>
</evidence>
<keyword evidence="11 18" id="KW-0812">Transmembrane</keyword>
<comment type="caution">
    <text evidence="20">The sequence shown here is derived from an EMBL/GenBank/DDBJ whole genome shotgun (WGS) entry which is preliminary data.</text>
</comment>
<dbReference type="PANTHER" id="PTHR46382">
    <property type="entry name" value="PHOSPHATIDATE CYTIDYLYLTRANSFERASE"/>
    <property type="match status" value="1"/>
</dbReference>
<keyword evidence="17" id="KW-1208">Phospholipid metabolism</keyword>
<dbReference type="RefSeq" id="WP_284351825.1">
    <property type="nucleotide sequence ID" value="NZ_BRXS01000006.1"/>
</dbReference>
<evidence type="ECO:0000256" key="7">
    <source>
        <dbReference type="ARBA" id="ARBA00019373"/>
    </source>
</evidence>
<dbReference type="PANTHER" id="PTHR46382:SF1">
    <property type="entry name" value="PHOSPHATIDATE CYTIDYLYLTRANSFERASE"/>
    <property type="match status" value="1"/>
</dbReference>
<name>A0AA37V276_9BACT</name>
<dbReference type="Proteomes" id="UP001161325">
    <property type="component" value="Unassembled WGS sequence"/>
</dbReference>
<evidence type="ECO:0000256" key="9">
    <source>
        <dbReference type="ARBA" id="ARBA00022516"/>
    </source>
</evidence>
<evidence type="ECO:0000256" key="14">
    <source>
        <dbReference type="ARBA" id="ARBA00023098"/>
    </source>
</evidence>
<evidence type="ECO:0000256" key="10">
    <source>
        <dbReference type="ARBA" id="ARBA00022679"/>
    </source>
</evidence>
<keyword evidence="12 18" id="KW-0548">Nucleotidyltransferase</keyword>
<comment type="catalytic activity">
    <reaction evidence="1 18">
        <text>a 1,2-diacyl-sn-glycero-3-phosphate + CTP + H(+) = a CDP-1,2-diacyl-sn-glycerol + diphosphate</text>
        <dbReference type="Rhea" id="RHEA:16229"/>
        <dbReference type="ChEBI" id="CHEBI:15378"/>
        <dbReference type="ChEBI" id="CHEBI:33019"/>
        <dbReference type="ChEBI" id="CHEBI:37563"/>
        <dbReference type="ChEBI" id="CHEBI:58332"/>
        <dbReference type="ChEBI" id="CHEBI:58608"/>
        <dbReference type="EC" id="2.7.7.41"/>
    </reaction>
</comment>
<feature type="transmembrane region" description="Helical" evidence="19">
    <location>
        <begin position="185"/>
        <end position="205"/>
    </location>
</feature>
<evidence type="ECO:0000256" key="3">
    <source>
        <dbReference type="ARBA" id="ARBA00005119"/>
    </source>
</evidence>
<proteinExistence type="inferred from homology"/>
<dbReference type="GO" id="GO:0005886">
    <property type="term" value="C:plasma membrane"/>
    <property type="evidence" value="ECO:0007669"/>
    <property type="project" value="UniProtKB-SubCell"/>
</dbReference>
<keyword evidence="21" id="KW-1185">Reference proteome</keyword>
<dbReference type="PROSITE" id="PS01315">
    <property type="entry name" value="CDS"/>
    <property type="match status" value="1"/>
</dbReference>
<dbReference type="PROSITE" id="PS51257">
    <property type="entry name" value="PROKAR_LIPOPROTEIN"/>
    <property type="match status" value="1"/>
</dbReference>
<comment type="pathway">
    <text evidence="4">Lipid metabolism.</text>
</comment>
<feature type="transmembrane region" description="Helical" evidence="19">
    <location>
        <begin position="108"/>
        <end position="130"/>
    </location>
</feature>
<evidence type="ECO:0000256" key="18">
    <source>
        <dbReference type="RuleBase" id="RU003938"/>
    </source>
</evidence>
<comment type="similarity">
    <text evidence="5 18">Belongs to the CDS family.</text>
</comment>
<evidence type="ECO:0000256" key="2">
    <source>
        <dbReference type="ARBA" id="ARBA00004651"/>
    </source>
</evidence>